<protein>
    <submittedName>
        <fullName evidence="2">Uncharacterized protein</fullName>
    </submittedName>
</protein>
<sequence length="70" mass="7761">MVTNGLVPIVSISNGTWDADDADDDDVTADDDDESIDDDDMVIDGNIDDNRNCSTNNFDIYIDDDIMDRN</sequence>
<evidence type="ECO:0000313" key="3">
    <source>
        <dbReference type="Proteomes" id="UP000790347"/>
    </source>
</evidence>
<reference evidence="2" key="2">
    <citation type="journal article" date="2022" name="Res Sq">
        <title>Comparative Genomics Reveals Insights into the Divergent Evolution of Astigmatic Mites and Household Pest Adaptations.</title>
        <authorList>
            <person name="Xiong Q."/>
            <person name="Wan A.T.-Y."/>
            <person name="Liu X.-Y."/>
            <person name="Fung C.S.-H."/>
            <person name="Xiao X."/>
            <person name="Malainual N."/>
            <person name="Hou J."/>
            <person name="Wang L."/>
            <person name="Wang M."/>
            <person name="Yang K."/>
            <person name="Cui Y."/>
            <person name="Leung E."/>
            <person name="Nong W."/>
            <person name="Shin S.-K."/>
            <person name="Au S."/>
            <person name="Jeong K.Y."/>
            <person name="Chew F.T."/>
            <person name="Hui J."/>
            <person name="Leung T.F."/>
            <person name="Tungtrongchitr A."/>
            <person name="Zhong N."/>
            <person name="Liu Z."/>
            <person name="Tsui S."/>
        </authorList>
    </citation>
    <scope>NUCLEOTIDE SEQUENCE</scope>
    <source>
        <strain evidence="2">Derf</strain>
        <tissue evidence="2">Whole organism</tissue>
    </source>
</reference>
<dbReference type="EMBL" id="ASGP02000007">
    <property type="protein sequence ID" value="KAH9497374.1"/>
    <property type="molecule type" value="Genomic_DNA"/>
</dbReference>
<evidence type="ECO:0000313" key="2">
    <source>
        <dbReference type="EMBL" id="KAH9497374.1"/>
    </source>
</evidence>
<organism evidence="2 3">
    <name type="scientific">Dermatophagoides farinae</name>
    <name type="common">American house dust mite</name>
    <dbReference type="NCBI Taxonomy" id="6954"/>
    <lineage>
        <taxon>Eukaryota</taxon>
        <taxon>Metazoa</taxon>
        <taxon>Ecdysozoa</taxon>
        <taxon>Arthropoda</taxon>
        <taxon>Chelicerata</taxon>
        <taxon>Arachnida</taxon>
        <taxon>Acari</taxon>
        <taxon>Acariformes</taxon>
        <taxon>Sarcoptiformes</taxon>
        <taxon>Astigmata</taxon>
        <taxon>Psoroptidia</taxon>
        <taxon>Analgoidea</taxon>
        <taxon>Pyroglyphidae</taxon>
        <taxon>Dermatophagoidinae</taxon>
        <taxon>Dermatophagoides</taxon>
    </lineage>
</organism>
<keyword evidence="3" id="KW-1185">Reference proteome</keyword>
<evidence type="ECO:0000256" key="1">
    <source>
        <dbReference type="SAM" id="MobiDB-lite"/>
    </source>
</evidence>
<dbReference type="Proteomes" id="UP000790347">
    <property type="component" value="Unassembled WGS sequence"/>
</dbReference>
<dbReference type="AlphaFoldDB" id="A0A922HR17"/>
<feature type="region of interest" description="Disordered" evidence="1">
    <location>
        <begin position="13"/>
        <end position="44"/>
    </location>
</feature>
<comment type="caution">
    <text evidence="2">The sequence shown here is derived from an EMBL/GenBank/DDBJ whole genome shotgun (WGS) entry which is preliminary data.</text>
</comment>
<proteinExistence type="predicted"/>
<name>A0A922HR17_DERFA</name>
<reference evidence="2" key="1">
    <citation type="submission" date="2013-05" db="EMBL/GenBank/DDBJ databases">
        <authorList>
            <person name="Yim A.K.Y."/>
            <person name="Chan T.F."/>
            <person name="Ji K.M."/>
            <person name="Liu X.Y."/>
            <person name="Zhou J.W."/>
            <person name="Li R.Q."/>
            <person name="Yang K.Y."/>
            <person name="Li J."/>
            <person name="Li M."/>
            <person name="Law P.T.W."/>
            <person name="Wu Y.L."/>
            <person name="Cai Z.L."/>
            <person name="Qin H."/>
            <person name="Bao Y."/>
            <person name="Leung R.K.K."/>
            <person name="Ng P.K.S."/>
            <person name="Zou J."/>
            <person name="Zhong X.J."/>
            <person name="Ran P.X."/>
            <person name="Zhong N.S."/>
            <person name="Liu Z.G."/>
            <person name="Tsui S.K.W."/>
        </authorList>
    </citation>
    <scope>NUCLEOTIDE SEQUENCE</scope>
    <source>
        <strain evidence="2">Derf</strain>
        <tissue evidence="2">Whole organism</tissue>
    </source>
</reference>
<gene>
    <name evidence="2" type="ORF">DERF_013369</name>
</gene>
<feature type="compositionally biased region" description="Acidic residues" evidence="1">
    <location>
        <begin position="18"/>
        <end position="42"/>
    </location>
</feature>
<accession>A0A922HR17</accession>